<dbReference type="EMBL" id="DUZY01000005">
    <property type="protein sequence ID" value="DAD38784.1"/>
    <property type="molecule type" value="Genomic_DNA"/>
</dbReference>
<evidence type="ECO:0000313" key="2">
    <source>
        <dbReference type="Proteomes" id="UP000607653"/>
    </source>
</evidence>
<proteinExistence type="predicted"/>
<keyword evidence="2" id="KW-1185">Reference proteome</keyword>
<organism evidence="1 2">
    <name type="scientific">Nelumbo nucifera</name>
    <name type="common">Sacred lotus</name>
    <dbReference type="NCBI Taxonomy" id="4432"/>
    <lineage>
        <taxon>Eukaryota</taxon>
        <taxon>Viridiplantae</taxon>
        <taxon>Streptophyta</taxon>
        <taxon>Embryophyta</taxon>
        <taxon>Tracheophyta</taxon>
        <taxon>Spermatophyta</taxon>
        <taxon>Magnoliopsida</taxon>
        <taxon>Proteales</taxon>
        <taxon>Nelumbonaceae</taxon>
        <taxon>Nelumbo</taxon>
    </lineage>
</organism>
<reference evidence="1 2" key="1">
    <citation type="journal article" date="2020" name="Mol. Biol. Evol.">
        <title>Distinct Expression and Methylation Patterns for Genes with Different Fates following a Single Whole-Genome Duplication in Flowering Plants.</title>
        <authorList>
            <person name="Shi T."/>
            <person name="Rahmani R.S."/>
            <person name="Gugger P.F."/>
            <person name="Wang M."/>
            <person name="Li H."/>
            <person name="Zhang Y."/>
            <person name="Li Z."/>
            <person name="Wang Q."/>
            <person name="Van de Peer Y."/>
            <person name="Marchal K."/>
            <person name="Chen J."/>
        </authorList>
    </citation>
    <scope>NUCLEOTIDE SEQUENCE [LARGE SCALE GENOMIC DNA]</scope>
    <source>
        <tissue evidence="1">Leaf</tissue>
    </source>
</reference>
<dbReference type="Proteomes" id="UP000607653">
    <property type="component" value="Unassembled WGS sequence"/>
</dbReference>
<protein>
    <submittedName>
        <fullName evidence="1">Uncharacterized protein</fullName>
    </submittedName>
</protein>
<gene>
    <name evidence="1" type="ORF">HUJ06_013106</name>
</gene>
<sequence length="152" mass="17584">MRKKTKTATFHPDEEEDYPKMMEMLLVWSAPPQKLTIEDVSPGVSKKTMETLLHLVRKKKTLLVRSASPQKSTIKDVSPGVSKKMTGMSLVCLVRMKKRRRLPLAEWGDAIVFGLNEEEDYHWSLLCSIRMKKRRKWPLLCSLQMKKITVGI</sequence>
<comment type="caution">
    <text evidence="1">The sequence shown here is derived from an EMBL/GenBank/DDBJ whole genome shotgun (WGS) entry which is preliminary data.</text>
</comment>
<evidence type="ECO:0000313" key="1">
    <source>
        <dbReference type="EMBL" id="DAD38784.1"/>
    </source>
</evidence>
<dbReference type="AlphaFoldDB" id="A0A822YXI9"/>
<name>A0A822YXI9_NELNU</name>
<accession>A0A822YXI9</accession>